<evidence type="ECO:0000256" key="7">
    <source>
        <dbReference type="ARBA" id="ARBA00034125"/>
    </source>
</evidence>
<evidence type="ECO:0000313" key="11">
    <source>
        <dbReference type="Proteomes" id="UP000789833"/>
    </source>
</evidence>
<dbReference type="Pfam" id="PF12821">
    <property type="entry name" value="ThrE_2"/>
    <property type="match status" value="1"/>
</dbReference>
<evidence type="ECO:0000256" key="3">
    <source>
        <dbReference type="ARBA" id="ARBA00022519"/>
    </source>
</evidence>
<evidence type="ECO:0000256" key="8">
    <source>
        <dbReference type="SAM" id="Phobius"/>
    </source>
</evidence>
<dbReference type="InterPro" id="IPR024528">
    <property type="entry name" value="ThrE_2"/>
</dbReference>
<evidence type="ECO:0000256" key="2">
    <source>
        <dbReference type="ARBA" id="ARBA00022475"/>
    </source>
</evidence>
<keyword evidence="6 8" id="KW-0472">Membrane</keyword>
<keyword evidence="3" id="KW-0997">Cell inner membrane</keyword>
<feature type="transmembrane region" description="Helical" evidence="8">
    <location>
        <begin position="79"/>
        <end position="98"/>
    </location>
</feature>
<keyword evidence="2" id="KW-1003">Cell membrane</keyword>
<organism evidence="10 11">
    <name type="scientific">Sutcliffiella rhizosphaerae</name>
    <dbReference type="NCBI Taxonomy" id="2880967"/>
    <lineage>
        <taxon>Bacteria</taxon>
        <taxon>Bacillati</taxon>
        <taxon>Bacillota</taxon>
        <taxon>Bacilli</taxon>
        <taxon>Bacillales</taxon>
        <taxon>Bacillaceae</taxon>
        <taxon>Sutcliffiella</taxon>
    </lineage>
</organism>
<evidence type="ECO:0000256" key="1">
    <source>
        <dbReference type="ARBA" id="ARBA00004651"/>
    </source>
</evidence>
<proteinExistence type="inferred from homology"/>
<dbReference type="EMBL" id="CAKJTJ010000002">
    <property type="protein sequence ID" value="CAG9619948.1"/>
    <property type="molecule type" value="Genomic_DNA"/>
</dbReference>
<name>A0ABN8A4C1_9BACI</name>
<gene>
    <name evidence="10" type="ORF">BACCIP111883_00716</name>
</gene>
<dbReference type="PANTHER" id="PTHR34390">
    <property type="entry name" value="UPF0442 PROTEIN YJJB-RELATED"/>
    <property type="match status" value="1"/>
</dbReference>
<keyword evidence="4 8" id="KW-0812">Transmembrane</keyword>
<keyword evidence="5 8" id="KW-1133">Transmembrane helix</keyword>
<dbReference type="PANTHER" id="PTHR34390:SF1">
    <property type="entry name" value="SUCCINATE TRANSPORTER SUBUNIT YJJB-RELATED"/>
    <property type="match status" value="1"/>
</dbReference>
<comment type="caution">
    <text evidence="10">The sequence shown here is derived from an EMBL/GenBank/DDBJ whole genome shotgun (WGS) entry which is preliminary data.</text>
</comment>
<comment type="subcellular location">
    <subcellularLocation>
        <location evidence="1">Cell membrane</location>
        <topology evidence="1">Multi-pass membrane protein</topology>
    </subcellularLocation>
</comment>
<sequence length="154" mass="16635">MLYIISQLVFSFIAAAGFGVLFNAPRKALLHCGIVGMVGWFFYIVLADNGVDSVIASFVGSFMVALVGHIMAKRFKMPVIIFSVAGIIPLVPGGIAYNTMRHVAENDYMAAIPLAAKAFMISGAIAMGLVFAEVIMQIVMKIIKSLTMEKQEVK</sequence>
<reference evidence="10 11" key="1">
    <citation type="submission" date="2021-10" db="EMBL/GenBank/DDBJ databases">
        <authorList>
            <person name="Criscuolo A."/>
        </authorList>
    </citation>
    <scope>NUCLEOTIDE SEQUENCE [LARGE SCALE GENOMIC DNA]</scope>
    <source>
        <strain evidence="11">CIP 111883</strain>
    </source>
</reference>
<accession>A0ABN8A4C1</accession>
<feature type="transmembrane region" description="Helical" evidence="8">
    <location>
        <begin position="53"/>
        <end position="72"/>
    </location>
</feature>
<comment type="similarity">
    <text evidence="7">Belongs to the ThrE exporter (TC 2.A.79) family.</text>
</comment>
<dbReference type="Proteomes" id="UP000789833">
    <property type="component" value="Unassembled WGS sequence"/>
</dbReference>
<evidence type="ECO:0000313" key="10">
    <source>
        <dbReference type="EMBL" id="CAG9619948.1"/>
    </source>
</evidence>
<feature type="domain" description="Threonine/Serine exporter ThrE" evidence="9">
    <location>
        <begin position="7"/>
        <end position="135"/>
    </location>
</feature>
<dbReference type="RefSeq" id="WP_230499869.1">
    <property type="nucleotide sequence ID" value="NZ_CAKJTJ010000002.1"/>
</dbReference>
<dbReference type="InterPro" id="IPR050539">
    <property type="entry name" value="ThrE_Dicarb/AminoAcid_Exp"/>
</dbReference>
<feature type="transmembrane region" description="Helical" evidence="8">
    <location>
        <begin position="29"/>
        <end position="47"/>
    </location>
</feature>
<evidence type="ECO:0000256" key="4">
    <source>
        <dbReference type="ARBA" id="ARBA00022692"/>
    </source>
</evidence>
<evidence type="ECO:0000259" key="9">
    <source>
        <dbReference type="Pfam" id="PF12821"/>
    </source>
</evidence>
<evidence type="ECO:0000256" key="6">
    <source>
        <dbReference type="ARBA" id="ARBA00023136"/>
    </source>
</evidence>
<feature type="transmembrane region" description="Helical" evidence="8">
    <location>
        <begin position="118"/>
        <end position="140"/>
    </location>
</feature>
<keyword evidence="11" id="KW-1185">Reference proteome</keyword>
<protein>
    <recommendedName>
        <fullName evidence="9">Threonine/Serine exporter ThrE domain-containing protein</fullName>
    </recommendedName>
</protein>
<feature type="transmembrane region" description="Helical" evidence="8">
    <location>
        <begin position="6"/>
        <end position="22"/>
    </location>
</feature>
<evidence type="ECO:0000256" key="5">
    <source>
        <dbReference type="ARBA" id="ARBA00022989"/>
    </source>
</evidence>